<keyword evidence="1 4" id="KW-0690">Ribosome biogenesis</keyword>
<dbReference type="GO" id="GO:0030687">
    <property type="term" value="C:preribosome, large subunit precursor"/>
    <property type="evidence" value="ECO:0007669"/>
    <property type="project" value="UniProtKB-UniRule"/>
</dbReference>
<dbReference type="InterPro" id="IPR010613">
    <property type="entry name" value="PES"/>
</dbReference>
<accession>A0A0N5AF18</accession>
<dbReference type="GO" id="GO:0043021">
    <property type="term" value="F:ribonucleoprotein complex binding"/>
    <property type="evidence" value="ECO:0007669"/>
    <property type="project" value="UniProtKB-UniRule"/>
</dbReference>
<dbReference type="HAMAP" id="MF_03028">
    <property type="entry name" value="Pescadillo"/>
    <property type="match status" value="1"/>
</dbReference>
<dbReference type="PANTHER" id="PTHR12221:SF6">
    <property type="entry name" value="PESCADILLO HOMOLOG"/>
    <property type="match status" value="1"/>
</dbReference>
<comment type="subcellular location">
    <subcellularLocation>
        <location evidence="4">Nucleus</location>
        <location evidence="4">Nucleolus</location>
    </subcellularLocation>
    <subcellularLocation>
        <location evidence="4">Nucleus</location>
        <location evidence="4">Nucleoplasm</location>
    </subcellularLocation>
</comment>
<keyword evidence="2 4" id="KW-0698">rRNA processing</keyword>
<dbReference type="Gene3D" id="3.40.50.10190">
    <property type="entry name" value="BRCT domain"/>
    <property type="match status" value="1"/>
</dbReference>
<evidence type="ECO:0000256" key="4">
    <source>
        <dbReference type="HAMAP-Rule" id="MF_03028"/>
    </source>
</evidence>
<dbReference type="PROSITE" id="PS50172">
    <property type="entry name" value="BRCT"/>
    <property type="match status" value="1"/>
</dbReference>
<feature type="coiled-coil region" evidence="4">
    <location>
        <begin position="494"/>
        <end position="521"/>
    </location>
</feature>
<name>A0A0N5AF18_9BILA</name>
<dbReference type="SMART" id="SM00292">
    <property type="entry name" value="BRCT"/>
    <property type="match status" value="1"/>
</dbReference>
<dbReference type="GO" id="GO:0003723">
    <property type="term" value="F:RNA binding"/>
    <property type="evidence" value="ECO:0007669"/>
    <property type="project" value="TreeGrafter"/>
</dbReference>
<dbReference type="PANTHER" id="PTHR12221">
    <property type="entry name" value="PESCADILLO - RELATED"/>
    <property type="match status" value="1"/>
</dbReference>
<dbReference type="Pfam" id="PF06732">
    <property type="entry name" value="Pescadillo_N"/>
    <property type="match status" value="1"/>
</dbReference>
<dbReference type="SUPFAM" id="SSF52113">
    <property type="entry name" value="BRCT domain"/>
    <property type="match status" value="1"/>
</dbReference>
<proteinExistence type="inferred from homology"/>
<evidence type="ECO:0000256" key="2">
    <source>
        <dbReference type="ARBA" id="ARBA00022552"/>
    </source>
</evidence>
<evidence type="ECO:0000256" key="1">
    <source>
        <dbReference type="ARBA" id="ARBA00022517"/>
    </source>
</evidence>
<evidence type="ECO:0000256" key="3">
    <source>
        <dbReference type="ARBA" id="ARBA00023242"/>
    </source>
</evidence>
<dbReference type="InterPro" id="IPR001357">
    <property type="entry name" value="BRCT_dom"/>
</dbReference>
<organism evidence="6 7">
    <name type="scientific">Syphacia muris</name>
    <dbReference type="NCBI Taxonomy" id="451379"/>
    <lineage>
        <taxon>Eukaryota</taxon>
        <taxon>Metazoa</taxon>
        <taxon>Ecdysozoa</taxon>
        <taxon>Nematoda</taxon>
        <taxon>Chromadorea</taxon>
        <taxon>Rhabditida</taxon>
        <taxon>Spirurina</taxon>
        <taxon>Oxyuridomorpha</taxon>
        <taxon>Oxyuroidea</taxon>
        <taxon>Oxyuridae</taxon>
        <taxon>Syphacia</taxon>
    </lineage>
</organism>
<reference evidence="7" key="1">
    <citation type="submission" date="2017-02" db="UniProtKB">
        <authorList>
            <consortium name="WormBaseParasite"/>
        </authorList>
    </citation>
    <scope>IDENTIFICATION</scope>
</reference>
<comment type="similarity">
    <text evidence="4">Belongs to the pescadillo family.</text>
</comment>
<dbReference type="AlphaFoldDB" id="A0A0N5AF18"/>
<keyword evidence="6" id="KW-1185">Reference proteome</keyword>
<keyword evidence="3 4" id="KW-0539">Nucleus</keyword>
<comment type="function">
    <text evidence="4">Required for maturation of ribosomal RNAs and formation of the large ribosomal subunit.</text>
</comment>
<dbReference type="GO" id="GO:0000466">
    <property type="term" value="P:maturation of 5.8S rRNA from tricistronic rRNA transcript (SSU-rRNA, 5.8S rRNA, LSU-rRNA)"/>
    <property type="evidence" value="ECO:0007669"/>
    <property type="project" value="UniProtKB-UniRule"/>
</dbReference>
<evidence type="ECO:0000313" key="6">
    <source>
        <dbReference type="Proteomes" id="UP000046393"/>
    </source>
</evidence>
<dbReference type="GO" id="GO:0000463">
    <property type="term" value="P:maturation of LSU-rRNA from tricistronic rRNA transcript (SSU-rRNA, 5.8S rRNA, LSU-rRNA)"/>
    <property type="evidence" value="ECO:0007669"/>
    <property type="project" value="UniProtKB-UniRule"/>
</dbReference>
<dbReference type="STRING" id="451379.A0A0N5AF18"/>
<evidence type="ECO:0000313" key="7">
    <source>
        <dbReference type="WBParaSite" id="SMUV_0000285001-mRNA-1"/>
    </source>
</evidence>
<dbReference type="GO" id="GO:0070545">
    <property type="term" value="C:PeBoW complex"/>
    <property type="evidence" value="ECO:0007669"/>
    <property type="project" value="TreeGrafter"/>
</dbReference>
<dbReference type="InterPro" id="IPR036420">
    <property type="entry name" value="BRCT_dom_sf"/>
</dbReference>
<evidence type="ECO:0000259" key="5">
    <source>
        <dbReference type="PROSITE" id="PS50172"/>
    </source>
</evidence>
<dbReference type="CDD" id="cd17709">
    <property type="entry name" value="BRCT_pescadillo_like"/>
    <property type="match status" value="1"/>
</dbReference>
<dbReference type="GO" id="GO:0005654">
    <property type="term" value="C:nucleoplasm"/>
    <property type="evidence" value="ECO:0007669"/>
    <property type="project" value="UniProtKB-SubCell"/>
</dbReference>
<keyword evidence="4" id="KW-0175">Coiled coil</keyword>
<sequence length="591" mass="68091">MQLKKQYESGAATNYITRNRALKKLQLTLKDFRRLCILKGIFPHDPLHKKKVNKGSSQNHIYYYAKDITYLASEPIIEKFREKKIFLKKLAKAKAKKEDETVKRLNEHRPRYELQRIVKERYPKFGSALRDLDDALCLCFAFAVFPNTFYVTSSIIAECRRLTAEFCNFIIESHSLTKVFISIKGIYYQAEVDGEKLTWVVGHDRGVGRIKEVDFSVMAIFAEFYIALLESVNCHLYKSIGLYYPPKLAYSKAQDDEVDEEEAEKIYSLAVPLAKDDTVSVEAMPDLTIDEGASEGLAAKLKDEQVRRSLFANCWFWLNREAPKEVLAVIVRSCGGMVSWEGCPGGLFNENDSRITHQVVDRPLVKNDINRCYIQPQWVVDCFNMRKRLPVEKYLPGATLPPHLSPFTTDVAGQYIPEERIEQLKESGVDVTELVGETTPAEEVQKAVKKKKEKGMHVEPGKTYRKNKQMEMDEKGHELKLREMMIAKRHRRVYHKIKRGIKRQAREVRELKQKRAKLEESNTNDRVSRVEKLLNLCLLAYGIEKCGFLRIGYNISISATLDNLGLHPGGVFDMFLLCEENRKPMLSQEAQ</sequence>
<dbReference type="WBParaSite" id="SMUV_0000285001-mRNA-1">
    <property type="protein sequence ID" value="SMUV_0000285001-mRNA-1"/>
    <property type="gene ID" value="SMUV_0000285001"/>
</dbReference>
<protein>
    <recommendedName>
        <fullName evidence="4">Pescadillo homolog</fullName>
    </recommendedName>
</protein>
<feature type="domain" description="BRCT" evidence="5">
    <location>
        <begin position="306"/>
        <end position="396"/>
    </location>
</feature>
<dbReference type="Proteomes" id="UP000046393">
    <property type="component" value="Unplaced"/>
</dbReference>